<dbReference type="AlphaFoldDB" id="A0A101HPS9"/>
<comment type="caution">
    <text evidence="2">The sequence shown here is derived from an EMBL/GenBank/DDBJ whole genome shotgun (WGS) entry which is preliminary data.</text>
</comment>
<feature type="domain" description="Integron-associated effector binding protein" evidence="1">
    <location>
        <begin position="6"/>
        <end position="84"/>
    </location>
</feature>
<organism evidence="2 3">
    <name type="scientific">Mesotoga prima</name>
    <dbReference type="NCBI Taxonomy" id="1184387"/>
    <lineage>
        <taxon>Bacteria</taxon>
        <taxon>Thermotogati</taxon>
        <taxon>Thermotogota</taxon>
        <taxon>Thermotogae</taxon>
        <taxon>Kosmotogales</taxon>
        <taxon>Kosmotogaceae</taxon>
        <taxon>Mesotoga</taxon>
    </lineage>
</organism>
<gene>
    <name evidence="2" type="ORF">XD94_1102</name>
</gene>
<dbReference type="PATRIC" id="fig|1184387.3.peg.1529"/>
<accession>A0A101HPS9</accession>
<evidence type="ECO:0000259" key="1">
    <source>
        <dbReference type="Pfam" id="PF14526"/>
    </source>
</evidence>
<protein>
    <submittedName>
        <fullName evidence="2">Transcription activator effector binding (Modular protein)</fullName>
    </submittedName>
</protein>
<evidence type="ECO:0000313" key="2">
    <source>
        <dbReference type="EMBL" id="KUK80220.1"/>
    </source>
</evidence>
<name>A0A101HPS9_9BACT</name>
<dbReference type="SUPFAM" id="SSF55136">
    <property type="entry name" value="Probable bacterial effector-binding domain"/>
    <property type="match status" value="1"/>
</dbReference>
<dbReference type="Gene3D" id="3.20.80.10">
    <property type="entry name" value="Regulatory factor, effector binding domain"/>
    <property type="match status" value="1"/>
</dbReference>
<dbReference type="Proteomes" id="UP000054092">
    <property type="component" value="Unassembled WGS sequence"/>
</dbReference>
<dbReference type="InterPro" id="IPR029441">
    <property type="entry name" value="Cass2"/>
</dbReference>
<evidence type="ECO:0000313" key="3">
    <source>
        <dbReference type="Proteomes" id="UP000054092"/>
    </source>
</evidence>
<dbReference type="EMBL" id="LGGP01000188">
    <property type="protein sequence ID" value="KUK80220.1"/>
    <property type="molecule type" value="Genomic_DNA"/>
</dbReference>
<dbReference type="Pfam" id="PF14526">
    <property type="entry name" value="Cass2"/>
    <property type="match status" value="1"/>
</dbReference>
<reference evidence="3" key="1">
    <citation type="journal article" date="2015" name="MBio">
        <title>Genome-Resolved Metagenomic Analysis Reveals Roles for Candidate Phyla and Other Microbial Community Members in Biogeochemical Transformations in Oil Reservoirs.</title>
        <authorList>
            <person name="Hu P."/>
            <person name="Tom L."/>
            <person name="Singh A."/>
            <person name="Thomas B.C."/>
            <person name="Baker B.J."/>
            <person name="Piceno Y.M."/>
            <person name="Andersen G.L."/>
            <person name="Banfield J.F."/>
        </authorList>
    </citation>
    <scope>NUCLEOTIDE SEQUENCE [LARGE SCALE GENOMIC DNA]</scope>
</reference>
<sequence>MERYSEIENVIPSQEHYGIMRTREEDFVDGKFDYIASAEVSSLDKISVGMVGAEIPEATYAAFTHKGKLDSHRILNEYIYGKCFGTPSMNLSD</sequence>
<dbReference type="InterPro" id="IPR011256">
    <property type="entry name" value="Reg_factor_effector_dom_sf"/>
</dbReference>
<proteinExistence type="predicted"/>